<feature type="transmembrane region" description="Helical" evidence="1">
    <location>
        <begin position="12"/>
        <end position="28"/>
    </location>
</feature>
<comment type="caution">
    <text evidence="2">The sequence shown here is derived from an EMBL/GenBank/DDBJ whole genome shotgun (WGS) entry which is preliminary data.</text>
</comment>
<accession>A0A5D3FMA3</accession>
<keyword evidence="3" id="KW-1185">Reference proteome</keyword>
<dbReference type="RefSeq" id="WP_148726648.1">
    <property type="nucleotide sequence ID" value="NZ_CP197398.1"/>
</dbReference>
<keyword evidence="1" id="KW-1133">Transmembrane helix</keyword>
<gene>
    <name evidence="2" type="ORF">FNJ60_01105</name>
</gene>
<keyword evidence="1" id="KW-0472">Membrane</keyword>
<evidence type="ECO:0000313" key="3">
    <source>
        <dbReference type="Proteomes" id="UP000324383"/>
    </source>
</evidence>
<dbReference type="EMBL" id="VKLW01000002">
    <property type="protein sequence ID" value="TYK35338.1"/>
    <property type="molecule type" value="Genomic_DNA"/>
</dbReference>
<proteinExistence type="predicted"/>
<evidence type="ECO:0000313" key="2">
    <source>
        <dbReference type="EMBL" id="TYK35338.1"/>
    </source>
</evidence>
<sequence>MKDKNTKSGRENGRLIRFFFAAAVYLSLSGKRMLLLLQPNNALLPVIGFKWKENTAFTAPQTTHCFR</sequence>
<reference evidence="2 3" key="1">
    <citation type="submission" date="2019-07" db="EMBL/GenBank/DDBJ databases">
        <title>Draft Genome Sequences of Bacteroides pyogenes Strains Isolated from the Uterus Holstein Dairy Cows with Metritis.</title>
        <authorList>
            <person name="Cunha F."/>
            <person name="Galvao K.N."/>
            <person name="Jeon S.J."/>
            <person name="Jeong K.C."/>
        </authorList>
    </citation>
    <scope>NUCLEOTIDE SEQUENCE [LARGE SCALE GENOMIC DNA]</scope>
    <source>
        <strain evidence="2 3">KG-31</strain>
    </source>
</reference>
<protein>
    <submittedName>
        <fullName evidence="2">Uncharacterized protein</fullName>
    </submittedName>
</protein>
<evidence type="ECO:0000256" key="1">
    <source>
        <dbReference type="SAM" id="Phobius"/>
    </source>
</evidence>
<dbReference type="Proteomes" id="UP000324383">
    <property type="component" value="Unassembled WGS sequence"/>
</dbReference>
<keyword evidence="1" id="KW-0812">Transmembrane</keyword>
<name>A0A5D3FMA3_9BACE</name>
<organism evidence="2 3">
    <name type="scientific">Bacteroides pyogenes</name>
    <dbReference type="NCBI Taxonomy" id="310300"/>
    <lineage>
        <taxon>Bacteria</taxon>
        <taxon>Pseudomonadati</taxon>
        <taxon>Bacteroidota</taxon>
        <taxon>Bacteroidia</taxon>
        <taxon>Bacteroidales</taxon>
        <taxon>Bacteroidaceae</taxon>
        <taxon>Bacteroides</taxon>
    </lineage>
</organism>
<dbReference type="AlphaFoldDB" id="A0A5D3FMA3"/>